<protein>
    <submittedName>
        <fullName evidence="2">Uncharacterized protein</fullName>
    </submittedName>
</protein>
<feature type="compositionally biased region" description="Polar residues" evidence="1">
    <location>
        <begin position="121"/>
        <end position="134"/>
    </location>
</feature>
<dbReference type="AlphaFoldDB" id="A0A9Q0GWZ1"/>
<proteinExistence type="predicted"/>
<accession>A0A9Q0GWZ1</accession>
<comment type="caution">
    <text evidence="2">The sequence shown here is derived from an EMBL/GenBank/DDBJ whole genome shotgun (WGS) entry which is preliminary data.</text>
</comment>
<organism evidence="2 3">
    <name type="scientific">Protea cynaroides</name>
    <dbReference type="NCBI Taxonomy" id="273540"/>
    <lineage>
        <taxon>Eukaryota</taxon>
        <taxon>Viridiplantae</taxon>
        <taxon>Streptophyta</taxon>
        <taxon>Embryophyta</taxon>
        <taxon>Tracheophyta</taxon>
        <taxon>Spermatophyta</taxon>
        <taxon>Magnoliopsida</taxon>
        <taxon>Proteales</taxon>
        <taxon>Proteaceae</taxon>
        <taxon>Protea</taxon>
    </lineage>
</organism>
<feature type="compositionally biased region" description="Acidic residues" evidence="1">
    <location>
        <begin position="173"/>
        <end position="183"/>
    </location>
</feature>
<gene>
    <name evidence="2" type="ORF">NE237_012500</name>
</gene>
<feature type="region of interest" description="Disordered" evidence="1">
    <location>
        <begin position="121"/>
        <end position="196"/>
    </location>
</feature>
<name>A0A9Q0GWZ1_9MAGN</name>
<feature type="compositionally biased region" description="Acidic residues" evidence="1">
    <location>
        <begin position="154"/>
        <end position="163"/>
    </location>
</feature>
<reference evidence="2" key="1">
    <citation type="journal article" date="2023" name="Plant J.">
        <title>The genome of the king protea, Protea cynaroides.</title>
        <authorList>
            <person name="Chang J."/>
            <person name="Duong T.A."/>
            <person name="Schoeman C."/>
            <person name="Ma X."/>
            <person name="Roodt D."/>
            <person name="Barker N."/>
            <person name="Li Z."/>
            <person name="Van de Peer Y."/>
            <person name="Mizrachi E."/>
        </authorList>
    </citation>
    <scope>NUCLEOTIDE SEQUENCE</scope>
    <source>
        <tissue evidence="2">Young leaves</tissue>
    </source>
</reference>
<sequence>MDVVYDAYTTVLKDIPNGKTITFPVKVFLPDGIQELELRTDNDVLTMFSAYEHEDQPIQCSVFGVDVSELSSIDYTVNGFPNLIMCRPNQTMVAKNPLKSPLKCPLKKILVKKTGSGRDFVNSSRKYTPGVSTNRTKDKSANKHHVNLSSGEDCVGDDESIDEECTKAGNESDGNDSETDLDCDDRVDGPIDGDKDCDGKLSYCKSDDLPEEIDR</sequence>
<feature type="compositionally biased region" description="Basic and acidic residues" evidence="1">
    <location>
        <begin position="184"/>
        <end position="196"/>
    </location>
</feature>
<evidence type="ECO:0000313" key="3">
    <source>
        <dbReference type="Proteomes" id="UP001141806"/>
    </source>
</evidence>
<evidence type="ECO:0000256" key="1">
    <source>
        <dbReference type="SAM" id="MobiDB-lite"/>
    </source>
</evidence>
<dbReference type="EMBL" id="JAMYWD010000011">
    <property type="protein sequence ID" value="KAJ4955717.1"/>
    <property type="molecule type" value="Genomic_DNA"/>
</dbReference>
<dbReference type="Proteomes" id="UP001141806">
    <property type="component" value="Unassembled WGS sequence"/>
</dbReference>
<keyword evidence="3" id="KW-1185">Reference proteome</keyword>
<evidence type="ECO:0000313" key="2">
    <source>
        <dbReference type="EMBL" id="KAJ4955717.1"/>
    </source>
</evidence>